<dbReference type="InterPro" id="IPR042098">
    <property type="entry name" value="TauD-like_sf"/>
</dbReference>
<dbReference type="Pfam" id="PF02668">
    <property type="entry name" value="TauD"/>
    <property type="match status" value="1"/>
</dbReference>
<keyword evidence="1" id="KW-0560">Oxidoreductase</keyword>
<comment type="caution">
    <text evidence="4">The sequence shown here is derived from an EMBL/GenBank/DDBJ whole genome shotgun (WGS) entry which is preliminary data.</text>
</comment>
<evidence type="ECO:0000313" key="4">
    <source>
        <dbReference type="EMBL" id="MBL1112473.1"/>
    </source>
</evidence>
<keyword evidence="2" id="KW-0408">Iron</keyword>
<dbReference type="SUPFAM" id="SSF51197">
    <property type="entry name" value="Clavaminate synthase-like"/>
    <property type="match status" value="1"/>
</dbReference>
<keyword evidence="4" id="KW-0223">Dioxygenase</keyword>
<evidence type="ECO:0000259" key="3">
    <source>
        <dbReference type="Pfam" id="PF02668"/>
    </source>
</evidence>
<accession>A0ABS1PJ83</accession>
<proteinExistence type="predicted"/>
<name>A0ABS1PJ83_9ACTN</name>
<dbReference type="Gene3D" id="3.60.130.10">
    <property type="entry name" value="Clavaminate synthase-like"/>
    <property type="match status" value="1"/>
</dbReference>
<sequence>MASSAALYNALPEQRPDLAARPFRRYCVDRREEHAPGERPWDEAPLAVWHDGRLSIRYDRLLVESAQRFREVPRLEAADVELFDLLDALAESERFRLDLDLEVGEVLLVNNHAVMHRREAYGVPLRHLAPAAVPALA</sequence>
<evidence type="ECO:0000313" key="5">
    <source>
        <dbReference type="Proteomes" id="UP000621510"/>
    </source>
</evidence>
<feature type="domain" description="TauD/TfdA-like" evidence="3">
    <location>
        <begin position="2"/>
        <end position="128"/>
    </location>
</feature>
<reference evidence="4 5" key="1">
    <citation type="submission" date="2021-01" db="EMBL/GenBank/DDBJ databases">
        <title>WGS of actinomycetes isolated from Thailand.</title>
        <authorList>
            <person name="Thawai C."/>
        </authorList>
    </citation>
    <scope>NUCLEOTIDE SEQUENCE [LARGE SCALE GENOMIC DNA]</scope>
    <source>
        <strain evidence="4 5">CA3R110</strain>
    </source>
</reference>
<evidence type="ECO:0000256" key="2">
    <source>
        <dbReference type="ARBA" id="ARBA00023004"/>
    </source>
</evidence>
<protein>
    <submittedName>
        <fullName evidence="4">TauD/TfdA family dioxygenase</fullName>
    </submittedName>
</protein>
<organism evidence="4 5">
    <name type="scientific">Streptomyces endocoffeicus</name>
    <dbReference type="NCBI Taxonomy" id="2898945"/>
    <lineage>
        <taxon>Bacteria</taxon>
        <taxon>Bacillati</taxon>
        <taxon>Actinomycetota</taxon>
        <taxon>Actinomycetes</taxon>
        <taxon>Kitasatosporales</taxon>
        <taxon>Streptomycetaceae</taxon>
        <taxon>Streptomyces</taxon>
    </lineage>
</organism>
<dbReference type="InterPro" id="IPR003819">
    <property type="entry name" value="TauD/TfdA-like"/>
</dbReference>
<dbReference type="GO" id="GO:0051213">
    <property type="term" value="F:dioxygenase activity"/>
    <property type="evidence" value="ECO:0007669"/>
    <property type="project" value="UniProtKB-KW"/>
</dbReference>
<dbReference type="EMBL" id="JAERRG010000002">
    <property type="protein sequence ID" value="MBL1112473.1"/>
    <property type="molecule type" value="Genomic_DNA"/>
</dbReference>
<gene>
    <name evidence="4" type="ORF">JK364_08665</name>
</gene>
<keyword evidence="5" id="KW-1185">Reference proteome</keyword>
<evidence type="ECO:0000256" key="1">
    <source>
        <dbReference type="ARBA" id="ARBA00023002"/>
    </source>
</evidence>
<dbReference type="Proteomes" id="UP000621510">
    <property type="component" value="Unassembled WGS sequence"/>
</dbReference>